<feature type="chain" id="PRO_5038428050" evidence="2">
    <location>
        <begin position="18"/>
        <end position="210"/>
    </location>
</feature>
<gene>
    <name evidence="3" type="ORF">I6U48_05680</name>
</gene>
<accession>A0A949X1R3</accession>
<feature type="compositionally biased region" description="Low complexity" evidence="1">
    <location>
        <begin position="47"/>
        <end position="59"/>
    </location>
</feature>
<keyword evidence="2" id="KW-0732">Signal</keyword>
<proteinExistence type="predicted"/>
<feature type="signal peptide" evidence="2">
    <location>
        <begin position="1"/>
        <end position="17"/>
    </location>
</feature>
<evidence type="ECO:0000256" key="1">
    <source>
        <dbReference type="SAM" id="MobiDB-lite"/>
    </source>
</evidence>
<dbReference type="AlphaFoldDB" id="A0A949X1R3"/>
<feature type="compositionally biased region" description="Polar residues" evidence="1">
    <location>
        <begin position="73"/>
        <end position="96"/>
    </location>
</feature>
<protein>
    <submittedName>
        <fullName evidence="3">Uncharacterized protein</fullName>
    </submittedName>
</protein>
<evidence type="ECO:0000313" key="3">
    <source>
        <dbReference type="EMBL" id="MBV7272404.1"/>
    </source>
</evidence>
<sequence length="210" mass="23700">MQIAAACFLVVICFSAAKNFMQQNRSLPKQISQNAYDKNKDLHNKEQSNNNHNEESNNSVQERQNIEQHDNIDTNSPKNKLQENTNDNNKLQANENSSDKKEGKLRNSETNIQANENVKNSDNVKNDKGTTQEEAVPKDTSNEDSNASPVVTGGNPIKEYKTIEEAEDAVKFKINTIKVLPDKFNIDNISVISEEIIQIEYNNGKDTINF</sequence>
<comment type="caution">
    <text evidence="3">The sequence shown here is derived from an EMBL/GenBank/DDBJ whole genome shotgun (WGS) entry which is preliminary data.</text>
</comment>
<dbReference type="EMBL" id="JAEEGC010000024">
    <property type="protein sequence ID" value="MBV7272404.1"/>
    <property type="molecule type" value="Genomic_DNA"/>
</dbReference>
<feature type="region of interest" description="Disordered" evidence="1">
    <location>
        <begin position="41"/>
        <end position="155"/>
    </location>
</feature>
<dbReference type="Proteomes" id="UP000694308">
    <property type="component" value="Unassembled WGS sequence"/>
</dbReference>
<keyword evidence="4" id="KW-1185">Reference proteome</keyword>
<dbReference type="RefSeq" id="WP_218319440.1">
    <property type="nucleotide sequence ID" value="NZ_JAEEGC010000024.1"/>
</dbReference>
<reference evidence="3" key="1">
    <citation type="submission" date="2020-12" db="EMBL/GenBank/DDBJ databases">
        <title>Clostridium thailandense sp. nov., a novel acetogenic bacterium isolated from peat land soil in Thailand.</title>
        <authorList>
            <person name="Chaikitkaew S."/>
            <person name="Birkeland N.K."/>
        </authorList>
    </citation>
    <scope>NUCLEOTIDE SEQUENCE</scope>
    <source>
        <strain evidence="3">PL3</strain>
    </source>
</reference>
<evidence type="ECO:0000313" key="4">
    <source>
        <dbReference type="Proteomes" id="UP000694308"/>
    </source>
</evidence>
<name>A0A949X1R3_9CLOT</name>
<feature type="compositionally biased region" description="Basic and acidic residues" evidence="1">
    <location>
        <begin position="122"/>
        <end position="141"/>
    </location>
</feature>
<evidence type="ECO:0000256" key="2">
    <source>
        <dbReference type="SAM" id="SignalP"/>
    </source>
</evidence>
<organism evidence="3 4">
    <name type="scientific">Clostridium thailandense</name>
    <dbReference type="NCBI Taxonomy" id="2794346"/>
    <lineage>
        <taxon>Bacteria</taxon>
        <taxon>Bacillati</taxon>
        <taxon>Bacillota</taxon>
        <taxon>Clostridia</taxon>
        <taxon>Eubacteriales</taxon>
        <taxon>Clostridiaceae</taxon>
        <taxon>Clostridium</taxon>
    </lineage>
</organism>
<feature type="compositionally biased region" description="Basic and acidic residues" evidence="1">
    <location>
        <begin position="97"/>
        <end position="107"/>
    </location>
</feature>